<evidence type="ECO:0000256" key="2">
    <source>
        <dbReference type="ARBA" id="ARBA00022840"/>
    </source>
</evidence>
<dbReference type="InterPro" id="IPR041664">
    <property type="entry name" value="AAA_16"/>
</dbReference>
<dbReference type="GO" id="GO:0005737">
    <property type="term" value="C:cytoplasm"/>
    <property type="evidence" value="ECO:0007669"/>
    <property type="project" value="TreeGrafter"/>
</dbReference>
<keyword evidence="6" id="KW-1185">Reference proteome</keyword>
<dbReference type="SUPFAM" id="SSF52540">
    <property type="entry name" value="P-loop containing nucleoside triphosphate hydrolases"/>
    <property type="match status" value="1"/>
</dbReference>
<organism evidence="5 6">
    <name type="scientific">Streptomyces corynorhini</name>
    <dbReference type="NCBI Taxonomy" id="2282652"/>
    <lineage>
        <taxon>Bacteria</taxon>
        <taxon>Bacillati</taxon>
        <taxon>Actinomycetota</taxon>
        <taxon>Actinomycetes</taxon>
        <taxon>Kitasatosporales</taxon>
        <taxon>Streptomycetaceae</taxon>
        <taxon>Streptomyces</taxon>
    </lineage>
</organism>
<evidence type="ECO:0000313" key="5">
    <source>
        <dbReference type="EMBL" id="RDG34861.1"/>
    </source>
</evidence>
<dbReference type="CDD" id="cd06170">
    <property type="entry name" value="LuxR_C_like"/>
    <property type="match status" value="1"/>
</dbReference>
<evidence type="ECO:0000259" key="4">
    <source>
        <dbReference type="PROSITE" id="PS50043"/>
    </source>
</evidence>
<reference evidence="5 6" key="1">
    <citation type="submission" date="2018-07" db="EMBL/GenBank/DDBJ databases">
        <title>Streptomyces species from bats.</title>
        <authorList>
            <person name="Dunlap C."/>
        </authorList>
    </citation>
    <scope>NUCLEOTIDE SEQUENCE [LARGE SCALE GENOMIC DNA]</scope>
    <source>
        <strain evidence="5 6">AC230</strain>
    </source>
</reference>
<gene>
    <name evidence="5" type="ORF">DVH02_28375</name>
</gene>
<dbReference type="Gene3D" id="1.10.10.10">
    <property type="entry name" value="Winged helix-like DNA-binding domain superfamily/Winged helix DNA-binding domain"/>
    <property type="match status" value="1"/>
</dbReference>
<dbReference type="Gene3D" id="3.40.50.300">
    <property type="entry name" value="P-loop containing nucleotide triphosphate hydrolases"/>
    <property type="match status" value="1"/>
</dbReference>
<dbReference type="InterPro" id="IPR036388">
    <property type="entry name" value="WH-like_DNA-bd_sf"/>
</dbReference>
<dbReference type="InterPro" id="IPR016032">
    <property type="entry name" value="Sig_transdc_resp-reg_C-effctor"/>
</dbReference>
<dbReference type="GO" id="GO:0006355">
    <property type="term" value="P:regulation of DNA-templated transcription"/>
    <property type="evidence" value="ECO:0007669"/>
    <property type="project" value="InterPro"/>
</dbReference>
<protein>
    <submittedName>
        <fullName evidence="5">Helix-turn-helix transcriptional regulator</fullName>
    </submittedName>
</protein>
<keyword evidence="1" id="KW-0547">Nucleotide-binding</keyword>
<dbReference type="GO" id="GO:0004016">
    <property type="term" value="F:adenylate cyclase activity"/>
    <property type="evidence" value="ECO:0007669"/>
    <property type="project" value="TreeGrafter"/>
</dbReference>
<dbReference type="EMBL" id="QQNA01000273">
    <property type="protein sequence ID" value="RDG34861.1"/>
    <property type="molecule type" value="Genomic_DNA"/>
</dbReference>
<dbReference type="InterPro" id="IPR027417">
    <property type="entry name" value="P-loop_NTPase"/>
</dbReference>
<dbReference type="InterPro" id="IPR000792">
    <property type="entry name" value="Tscrpt_reg_LuxR_C"/>
</dbReference>
<sequence>MSGEPVDEHAADATAGRDAFPVLREAEFDEFVDAVGAARHRGGPLTVSGAPGAGKTTLVESVARRFAADGGRVLRAVSSQSETDLPFSGLHQLLRPVRGRIDALPPRQRRALYTAFGLAEHSEAPEPMLIGIAVLTLLSDVAVDQPLLLVVDDAHWTDHASLDALSFVARRLADEPVTVVIVTRDGALPRLGSRGPAIHLGPLVPEAAERLLDLQPQAPTGRTRARILEHAEGNALALAELARAAAEHPRTPYPRTPYPRTPHPRTPYDTDGPLPVTDRLERIYAARLAALPPTTRRALVQLATADTKDPSRTVLSWLPDIGDPVWAPAEEAGLVSRTGGRLRCGNPLSRIAIYHAAPVEERRAAHLELAELFRGQDPDRYAWHLAAATSGLSTHVAAELENVANRARHRGGYAAAAHMLERAADFHPGRGDTTRLLAAATGTAVLTGRLDSVERLAARTRASTDDPTAAVLAALQVGRLMTLTTSHNTAFGQLTRPAAALADTHPAAVLEALAAAAVVRFYSADPAQAHEIERLLSAVSAAPSHRTGDREPFLTDWVRVVTRPESTEPQVALRLPALITAASEHPGTLMLLAIAAWLLDETDLAVRAFDAALTSWTVQGPLPDGLGGIAALAYLEHGRWTRAQTACAELSAVASEVGLDHAAACAGATDGLLRALRGDAAGARAQARHALSLVDPVESRSVFALAHRALGTAAATEGDNETAYLHYRQLFDGPGDPVHYHLSYPALPELASAAARGGHHEEAARIVDRAERSLESAGPLAPRRAALVQLSRALLAPPNGAESHFTQALETPVLARRPFEHAQTLLAYGEWLRRRRRIVEARTALAEAEGIFRRLGARPGTARAHTELRAAGSQSDTPEPDAFADLTPQQQQIVRLAARGLTNREVAEKMYLSPRTVSSHLYRAFPKLGITVRSQLRDVIEARTADSGLA</sequence>
<dbReference type="AlphaFoldDB" id="A0A370AZV4"/>
<proteinExistence type="predicted"/>
<feature type="domain" description="HTH luxR-type" evidence="4">
    <location>
        <begin position="879"/>
        <end position="944"/>
    </location>
</feature>
<dbReference type="RefSeq" id="WP_114626714.1">
    <property type="nucleotide sequence ID" value="NZ_QQNA01000273.1"/>
</dbReference>
<dbReference type="PANTHER" id="PTHR16305:SF35">
    <property type="entry name" value="TRANSCRIPTIONAL ACTIVATOR DOMAIN"/>
    <property type="match status" value="1"/>
</dbReference>
<evidence type="ECO:0000313" key="6">
    <source>
        <dbReference type="Proteomes" id="UP000253741"/>
    </source>
</evidence>
<comment type="caution">
    <text evidence="5">The sequence shown here is derived from an EMBL/GenBank/DDBJ whole genome shotgun (WGS) entry which is preliminary data.</text>
</comment>
<dbReference type="SMART" id="SM00421">
    <property type="entry name" value="HTH_LUXR"/>
    <property type="match status" value="1"/>
</dbReference>
<dbReference type="SUPFAM" id="SSF46894">
    <property type="entry name" value="C-terminal effector domain of the bipartite response regulators"/>
    <property type="match status" value="1"/>
</dbReference>
<evidence type="ECO:0000256" key="1">
    <source>
        <dbReference type="ARBA" id="ARBA00022741"/>
    </source>
</evidence>
<name>A0A370AZV4_9ACTN</name>
<dbReference type="OrthoDB" id="7053960at2"/>
<dbReference type="CDD" id="cd01983">
    <property type="entry name" value="SIMIBI"/>
    <property type="match status" value="1"/>
</dbReference>
<dbReference type="GO" id="GO:0003677">
    <property type="term" value="F:DNA binding"/>
    <property type="evidence" value="ECO:0007669"/>
    <property type="project" value="InterPro"/>
</dbReference>
<dbReference type="PROSITE" id="PS00622">
    <property type="entry name" value="HTH_LUXR_1"/>
    <property type="match status" value="1"/>
</dbReference>
<dbReference type="PRINTS" id="PR00038">
    <property type="entry name" value="HTHLUXR"/>
</dbReference>
<dbReference type="Gene3D" id="1.25.40.10">
    <property type="entry name" value="Tetratricopeptide repeat domain"/>
    <property type="match status" value="1"/>
</dbReference>
<dbReference type="PANTHER" id="PTHR16305">
    <property type="entry name" value="TESTICULAR SOLUBLE ADENYLYL CYCLASE"/>
    <property type="match status" value="1"/>
</dbReference>
<keyword evidence="2" id="KW-0067">ATP-binding</keyword>
<dbReference type="PROSITE" id="PS50043">
    <property type="entry name" value="HTH_LUXR_2"/>
    <property type="match status" value="1"/>
</dbReference>
<feature type="region of interest" description="Disordered" evidence="3">
    <location>
        <begin position="246"/>
        <end position="274"/>
    </location>
</feature>
<dbReference type="SMART" id="SM00382">
    <property type="entry name" value="AAA"/>
    <property type="match status" value="1"/>
</dbReference>
<dbReference type="InterPro" id="IPR011990">
    <property type="entry name" value="TPR-like_helical_dom_sf"/>
</dbReference>
<dbReference type="SUPFAM" id="SSF48452">
    <property type="entry name" value="TPR-like"/>
    <property type="match status" value="1"/>
</dbReference>
<accession>A0A370AZV4</accession>
<dbReference type="GO" id="GO:0005524">
    <property type="term" value="F:ATP binding"/>
    <property type="evidence" value="ECO:0007669"/>
    <property type="project" value="UniProtKB-KW"/>
</dbReference>
<feature type="compositionally biased region" description="Pro residues" evidence="3">
    <location>
        <begin position="251"/>
        <end position="265"/>
    </location>
</feature>
<dbReference type="InterPro" id="IPR003593">
    <property type="entry name" value="AAA+_ATPase"/>
</dbReference>
<dbReference type="Pfam" id="PF13191">
    <property type="entry name" value="AAA_16"/>
    <property type="match status" value="1"/>
</dbReference>
<dbReference type="Proteomes" id="UP000253741">
    <property type="component" value="Unassembled WGS sequence"/>
</dbReference>
<evidence type="ECO:0000256" key="3">
    <source>
        <dbReference type="SAM" id="MobiDB-lite"/>
    </source>
</evidence>
<dbReference type="Pfam" id="PF00196">
    <property type="entry name" value="GerE"/>
    <property type="match status" value="1"/>
</dbReference>